<evidence type="ECO:0000256" key="6">
    <source>
        <dbReference type="SAM" id="MobiDB-lite"/>
    </source>
</evidence>
<dbReference type="GO" id="GO:0043953">
    <property type="term" value="P:protein transport by the Tat complex"/>
    <property type="evidence" value="ECO:0007669"/>
    <property type="project" value="UniProtKB-UniRule"/>
</dbReference>
<comment type="subcellular location">
    <subcellularLocation>
        <location evidence="5">Cell membrane</location>
        <topology evidence="5">Multi-pass membrane protein</topology>
    </subcellularLocation>
    <subcellularLocation>
        <location evidence="1">Membrane</location>
        <topology evidence="1">Multi-pass membrane protein</topology>
    </subcellularLocation>
</comment>
<dbReference type="OrthoDB" id="9777044at2"/>
<dbReference type="GO" id="GO:0065002">
    <property type="term" value="P:intracellular protein transmembrane transport"/>
    <property type="evidence" value="ECO:0007669"/>
    <property type="project" value="TreeGrafter"/>
</dbReference>
<feature type="transmembrane region" description="Helical" evidence="5">
    <location>
        <begin position="365"/>
        <end position="385"/>
    </location>
</feature>
<dbReference type="Pfam" id="PF00902">
    <property type="entry name" value="TatC"/>
    <property type="match status" value="2"/>
</dbReference>
<reference evidence="7 8" key="1">
    <citation type="submission" date="2019-03" db="EMBL/GenBank/DDBJ databases">
        <title>Deep-cultivation of Planctomycetes and their phenomic and genomic characterization uncovers novel biology.</title>
        <authorList>
            <person name="Wiegand S."/>
            <person name="Jogler M."/>
            <person name="Boedeker C."/>
            <person name="Pinto D."/>
            <person name="Vollmers J."/>
            <person name="Rivas-Marin E."/>
            <person name="Kohn T."/>
            <person name="Peeters S.H."/>
            <person name="Heuer A."/>
            <person name="Rast P."/>
            <person name="Oberbeckmann S."/>
            <person name="Bunk B."/>
            <person name="Jeske O."/>
            <person name="Meyerdierks A."/>
            <person name="Storesund J.E."/>
            <person name="Kallscheuer N."/>
            <person name="Luecker S."/>
            <person name="Lage O.M."/>
            <person name="Pohl T."/>
            <person name="Merkel B.J."/>
            <person name="Hornburger P."/>
            <person name="Mueller R.-W."/>
            <person name="Bruemmer F."/>
            <person name="Labrenz M."/>
            <person name="Spormann A.M."/>
            <person name="Op den Camp H."/>
            <person name="Overmann J."/>
            <person name="Amann R."/>
            <person name="Jetten M.S.M."/>
            <person name="Mascher T."/>
            <person name="Medema M.H."/>
            <person name="Devos D.P."/>
            <person name="Kaster A.-K."/>
            <person name="Ovreas L."/>
            <person name="Rohde M."/>
            <person name="Galperin M.Y."/>
            <person name="Jogler C."/>
        </authorList>
    </citation>
    <scope>NUCLEOTIDE SEQUENCE [LARGE SCALE GENOMIC DNA]</scope>
    <source>
        <strain evidence="7 8">Enr13</strain>
    </source>
</reference>
<proteinExistence type="inferred from homology"/>
<comment type="similarity">
    <text evidence="5">Belongs to the TatC family.</text>
</comment>
<keyword evidence="8" id="KW-1185">Reference proteome</keyword>
<accession>A0A518HP60</accession>
<protein>
    <recommendedName>
        <fullName evidence="5">Sec-independent protein translocase protein TatC</fullName>
    </recommendedName>
</protein>
<dbReference type="InterPro" id="IPR002033">
    <property type="entry name" value="TatC"/>
</dbReference>
<keyword evidence="5" id="KW-0653">Protein transport</keyword>
<keyword evidence="4 5" id="KW-0472">Membrane</keyword>
<comment type="caution">
    <text evidence="5">Lacks conserved residue(s) required for the propagation of feature annotation.</text>
</comment>
<name>A0A518HP60_9BACT</name>
<dbReference type="PANTHER" id="PTHR30371:SF0">
    <property type="entry name" value="SEC-INDEPENDENT PROTEIN TRANSLOCASE PROTEIN TATC, CHLOROPLASTIC-RELATED"/>
    <property type="match status" value="1"/>
</dbReference>
<dbReference type="GO" id="GO:0033281">
    <property type="term" value="C:TAT protein transport complex"/>
    <property type="evidence" value="ECO:0007669"/>
    <property type="project" value="UniProtKB-UniRule"/>
</dbReference>
<dbReference type="EMBL" id="CP037423">
    <property type="protein sequence ID" value="QDV42630.1"/>
    <property type="molecule type" value="Genomic_DNA"/>
</dbReference>
<feature type="transmembrane region" description="Helical" evidence="5">
    <location>
        <begin position="242"/>
        <end position="269"/>
    </location>
</feature>
<keyword evidence="2 5" id="KW-0812">Transmembrane</keyword>
<comment type="function">
    <text evidence="5">Part of the twin-arginine translocation (Tat) system that transports large folded proteins containing a characteristic twin-arginine motif in their signal peptide across membranes.</text>
</comment>
<dbReference type="PANTHER" id="PTHR30371">
    <property type="entry name" value="SEC-INDEPENDENT PROTEIN TRANSLOCASE PROTEIN TATC"/>
    <property type="match status" value="1"/>
</dbReference>
<evidence type="ECO:0000313" key="8">
    <source>
        <dbReference type="Proteomes" id="UP000319004"/>
    </source>
</evidence>
<dbReference type="InterPro" id="IPR019820">
    <property type="entry name" value="Sec-indep_translocase_CS"/>
</dbReference>
<feature type="transmembrane region" description="Helical" evidence="5">
    <location>
        <begin position="281"/>
        <end position="308"/>
    </location>
</feature>
<evidence type="ECO:0000256" key="3">
    <source>
        <dbReference type="ARBA" id="ARBA00022989"/>
    </source>
</evidence>
<feature type="transmembrane region" description="Helical" evidence="5">
    <location>
        <begin position="328"/>
        <end position="353"/>
    </location>
</feature>
<dbReference type="PROSITE" id="PS01218">
    <property type="entry name" value="TATC"/>
    <property type="match status" value="1"/>
</dbReference>
<dbReference type="NCBIfam" id="TIGR00945">
    <property type="entry name" value="tatC"/>
    <property type="match status" value="1"/>
</dbReference>
<dbReference type="RefSeq" id="WP_145386215.1">
    <property type="nucleotide sequence ID" value="NZ_CP037423.1"/>
</dbReference>
<keyword evidence="5" id="KW-1003">Cell membrane</keyword>
<evidence type="ECO:0000313" key="7">
    <source>
        <dbReference type="EMBL" id="QDV42630.1"/>
    </source>
</evidence>
<evidence type="ECO:0000256" key="5">
    <source>
        <dbReference type="HAMAP-Rule" id="MF_00902"/>
    </source>
</evidence>
<dbReference type="AlphaFoldDB" id="A0A518HP60"/>
<evidence type="ECO:0000256" key="1">
    <source>
        <dbReference type="ARBA" id="ARBA00004141"/>
    </source>
</evidence>
<organism evidence="7 8">
    <name type="scientific">Stieleria neptunia</name>
    <dbReference type="NCBI Taxonomy" id="2527979"/>
    <lineage>
        <taxon>Bacteria</taxon>
        <taxon>Pseudomonadati</taxon>
        <taxon>Planctomycetota</taxon>
        <taxon>Planctomycetia</taxon>
        <taxon>Pirellulales</taxon>
        <taxon>Pirellulaceae</taxon>
        <taxon>Stieleria</taxon>
    </lineage>
</organism>
<comment type="subunit">
    <text evidence="5">Forms a complex with TatA.</text>
</comment>
<keyword evidence="5" id="KW-0811">Translocation</keyword>
<feature type="transmembrane region" description="Helical" evidence="5">
    <location>
        <begin position="391"/>
        <end position="411"/>
    </location>
</feature>
<dbReference type="HAMAP" id="MF_00902">
    <property type="entry name" value="TatC"/>
    <property type="match status" value="1"/>
</dbReference>
<feature type="compositionally biased region" description="Low complexity" evidence="6">
    <location>
        <begin position="160"/>
        <end position="171"/>
    </location>
</feature>
<gene>
    <name evidence="7" type="primary">tatC2</name>
    <name evidence="5" type="synonym">tatC</name>
    <name evidence="7" type="ORF">Enr13x_24790</name>
</gene>
<evidence type="ECO:0000256" key="4">
    <source>
        <dbReference type="ARBA" id="ARBA00023136"/>
    </source>
</evidence>
<dbReference type="GO" id="GO:0009977">
    <property type="term" value="F:proton motive force dependent protein transmembrane transporter activity"/>
    <property type="evidence" value="ECO:0007669"/>
    <property type="project" value="TreeGrafter"/>
</dbReference>
<keyword evidence="5" id="KW-0813">Transport</keyword>
<dbReference type="KEGG" id="snep:Enr13x_24790"/>
<keyword evidence="3 5" id="KW-1133">Transmembrane helix</keyword>
<feature type="region of interest" description="Disordered" evidence="6">
    <location>
        <begin position="107"/>
        <end position="179"/>
    </location>
</feature>
<evidence type="ECO:0000256" key="2">
    <source>
        <dbReference type="ARBA" id="ARBA00022692"/>
    </source>
</evidence>
<feature type="compositionally biased region" description="Low complexity" evidence="6">
    <location>
        <begin position="128"/>
        <end position="138"/>
    </location>
</feature>
<sequence length="425" mass="46201">MTFGEHLEELRHSLVRAIICLGIGLAVGLTVANQVVRYVAEPLKAAIVDFNAKRSLAMLGYEDLDDPDVQALLPLITERSLKWQVIYEIPDELQNLTPESIELIPAAGSKSEASADRESPEPEPEPPNTEQPNAETPNAETPNAETSPDEQPDTQQPGGEPANAEQSAEAAAPDEEPIAESTPAVSIAGVGGPVAATPGARVKPREIADILRALPAASDLRPKVQFIRDTKGLSTFKVEESFMIWVKAGLIVGAVLSSPGVFYFLWQFVAAGLHQHERKYVYVYLPVSVTLFVSGVVLAFFLVLHYVLNFLLAFNGSMDVEVEPRLTYYINFVLLLPLGFGLAFQLPLVMLFLQRIGLIETEMYVGSWRVAILVIFVLSMLLTPADVTSMVALAVPLMFLYFLGIGMCHFIPRGPGLGSGAYDPA</sequence>
<dbReference type="Proteomes" id="UP000319004">
    <property type="component" value="Chromosome"/>
</dbReference>